<dbReference type="OrthoDB" id="674604at2759"/>
<evidence type="ECO:0000256" key="5">
    <source>
        <dbReference type="PROSITE-ProRule" id="PRU00221"/>
    </source>
</evidence>
<keyword evidence="6" id="KW-0378">Hydrolase</keyword>
<evidence type="ECO:0000313" key="6">
    <source>
        <dbReference type="EMBL" id="KAF2178665.1"/>
    </source>
</evidence>
<feature type="repeat" description="WD" evidence="5">
    <location>
        <begin position="350"/>
        <end position="391"/>
    </location>
</feature>
<accession>A0A6A6DHR0</accession>
<evidence type="ECO:0000256" key="1">
    <source>
        <dbReference type="ARBA" id="ARBA00004123"/>
    </source>
</evidence>
<keyword evidence="3" id="KW-0677">Repeat</keyword>
<proteinExistence type="predicted"/>
<dbReference type="InterPro" id="IPR015943">
    <property type="entry name" value="WD40/YVTN_repeat-like_dom_sf"/>
</dbReference>
<dbReference type="GO" id="GO:0016787">
    <property type="term" value="F:hydrolase activity"/>
    <property type="evidence" value="ECO:0007669"/>
    <property type="project" value="UniProtKB-KW"/>
</dbReference>
<dbReference type="AlphaFoldDB" id="A0A6A6DHR0"/>
<dbReference type="InterPro" id="IPR036322">
    <property type="entry name" value="WD40_repeat_dom_sf"/>
</dbReference>
<dbReference type="InterPro" id="IPR045183">
    <property type="entry name" value="Ebi-like"/>
</dbReference>
<dbReference type="CDD" id="cd00200">
    <property type="entry name" value="WD40"/>
    <property type="match status" value="1"/>
</dbReference>
<dbReference type="GO" id="GO:0003714">
    <property type="term" value="F:transcription corepressor activity"/>
    <property type="evidence" value="ECO:0007669"/>
    <property type="project" value="InterPro"/>
</dbReference>
<dbReference type="InterPro" id="IPR001680">
    <property type="entry name" value="WD40_rpt"/>
</dbReference>
<evidence type="ECO:0000256" key="2">
    <source>
        <dbReference type="ARBA" id="ARBA00022574"/>
    </source>
</evidence>
<reference evidence="6" key="1">
    <citation type="journal article" date="2020" name="Stud. Mycol.">
        <title>101 Dothideomycetes genomes: a test case for predicting lifestyles and emergence of pathogens.</title>
        <authorList>
            <person name="Haridas S."/>
            <person name="Albert R."/>
            <person name="Binder M."/>
            <person name="Bloem J."/>
            <person name="Labutti K."/>
            <person name="Salamov A."/>
            <person name="Andreopoulos B."/>
            <person name="Baker S."/>
            <person name="Barry K."/>
            <person name="Bills G."/>
            <person name="Bluhm B."/>
            <person name="Cannon C."/>
            <person name="Castanera R."/>
            <person name="Culley D."/>
            <person name="Daum C."/>
            <person name="Ezra D."/>
            <person name="Gonzalez J."/>
            <person name="Henrissat B."/>
            <person name="Kuo A."/>
            <person name="Liang C."/>
            <person name="Lipzen A."/>
            <person name="Lutzoni F."/>
            <person name="Magnuson J."/>
            <person name="Mondo S."/>
            <person name="Nolan M."/>
            <person name="Ohm R."/>
            <person name="Pangilinan J."/>
            <person name="Park H.-J."/>
            <person name="Ramirez L."/>
            <person name="Alfaro M."/>
            <person name="Sun H."/>
            <person name="Tritt A."/>
            <person name="Yoshinaga Y."/>
            <person name="Zwiers L.-H."/>
            <person name="Turgeon B."/>
            <person name="Goodwin S."/>
            <person name="Spatafora J."/>
            <person name="Crous P."/>
            <person name="Grigoriev I."/>
        </authorList>
    </citation>
    <scope>NUCLEOTIDE SEQUENCE</scope>
    <source>
        <strain evidence="6">CBS 207.26</strain>
    </source>
</reference>
<keyword evidence="7" id="KW-1185">Reference proteome</keyword>
<dbReference type="GO" id="GO:0000118">
    <property type="term" value="C:histone deacetylase complex"/>
    <property type="evidence" value="ECO:0007669"/>
    <property type="project" value="TreeGrafter"/>
</dbReference>
<protein>
    <submittedName>
        <fullName evidence="6">Platelet-activating factor acetylhydrolase IB subunit alpha</fullName>
    </submittedName>
</protein>
<evidence type="ECO:0000313" key="7">
    <source>
        <dbReference type="Proteomes" id="UP000800200"/>
    </source>
</evidence>
<keyword evidence="4" id="KW-0539">Nucleus</keyword>
<dbReference type="PROSITE" id="PS00678">
    <property type="entry name" value="WD_REPEATS_1"/>
    <property type="match status" value="2"/>
</dbReference>
<dbReference type="SMART" id="SM00320">
    <property type="entry name" value="WD40"/>
    <property type="match status" value="3"/>
</dbReference>
<dbReference type="SUPFAM" id="SSF50978">
    <property type="entry name" value="WD40 repeat-like"/>
    <property type="match status" value="1"/>
</dbReference>
<feature type="repeat" description="WD" evidence="5">
    <location>
        <begin position="308"/>
        <end position="349"/>
    </location>
</feature>
<evidence type="ECO:0000256" key="3">
    <source>
        <dbReference type="ARBA" id="ARBA00022737"/>
    </source>
</evidence>
<comment type="subcellular location">
    <subcellularLocation>
        <location evidence="1">Nucleus</location>
    </subcellularLocation>
</comment>
<dbReference type="PROSITE" id="PS50082">
    <property type="entry name" value="WD_REPEATS_2"/>
    <property type="match status" value="2"/>
</dbReference>
<organism evidence="6 7">
    <name type="scientific">Zopfia rhizophila CBS 207.26</name>
    <dbReference type="NCBI Taxonomy" id="1314779"/>
    <lineage>
        <taxon>Eukaryota</taxon>
        <taxon>Fungi</taxon>
        <taxon>Dikarya</taxon>
        <taxon>Ascomycota</taxon>
        <taxon>Pezizomycotina</taxon>
        <taxon>Dothideomycetes</taxon>
        <taxon>Dothideomycetes incertae sedis</taxon>
        <taxon>Zopfiaceae</taxon>
        <taxon>Zopfia</taxon>
    </lineage>
</organism>
<dbReference type="GO" id="GO:0006357">
    <property type="term" value="P:regulation of transcription by RNA polymerase II"/>
    <property type="evidence" value="ECO:0007669"/>
    <property type="project" value="TreeGrafter"/>
</dbReference>
<dbReference type="Gene3D" id="2.130.10.10">
    <property type="entry name" value="YVTN repeat-like/Quinoprotein amine dehydrogenase"/>
    <property type="match status" value="1"/>
</dbReference>
<dbReference type="PROSITE" id="PS50294">
    <property type="entry name" value="WD_REPEATS_REGION"/>
    <property type="match status" value="2"/>
</dbReference>
<feature type="non-terminal residue" evidence="6">
    <location>
        <position position="1"/>
    </location>
</feature>
<name>A0A6A6DHR0_9PEZI</name>
<gene>
    <name evidence="6" type="ORF">K469DRAFT_599014</name>
</gene>
<dbReference type="InterPro" id="IPR019775">
    <property type="entry name" value="WD40_repeat_CS"/>
</dbReference>
<dbReference type="PANTHER" id="PTHR22846">
    <property type="entry name" value="WD40 REPEAT PROTEIN"/>
    <property type="match status" value="1"/>
</dbReference>
<dbReference type="Proteomes" id="UP000800200">
    <property type="component" value="Unassembled WGS sequence"/>
</dbReference>
<dbReference type="PANTHER" id="PTHR22846:SF2">
    <property type="entry name" value="F-BOX-LIKE_WD REPEAT-CONTAINING PROTEIN EBI"/>
    <property type="match status" value="1"/>
</dbReference>
<sequence>HAQTVCRFVGEISGNPRRRLEDILRYETEDVSKLDMTYLPILNSLFATQYGKEKKKLSREFQEIVGSIVVLENPLSINSLARLLGRTKDDISCRLDSLHSVLSIPDREDVPVRLLHLSFREFLVDAAKEKSPFWVNEKETHDRLANQCIKLMSSPNGLRQNMCNLLTPGTLRREIDERTITSGLSPELQYACRYWVHHLEQRRLYIYDGDSVHLFLQKHFLHWLEAMSLIGETYKCIHITNNLQALTERFIFRFRPILEDAPLQVYSSALIFAPEMSIIRKTFTDHIPGWINKLSKGEDNWDACRSTLEGHSGSVNAVAFSPDGQLVASASWDNTVRLWDAATGTCRSTLEGHSGSVNAVAFSPDGQLVASASGDNTVRLWDAATGTCRSTLEGHSDSVCAVAFSPDGQYLQTNRGNIPLSLPSFNKFSSQEKKFSIFIQSQWITLKEQSLLWLPYEYRPTCSAVYRDIICLGHSSGRITFFKVDWK</sequence>
<dbReference type="Pfam" id="PF00400">
    <property type="entry name" value="WD40"/>
    <property type="match status" value="3"/>
</dbReference>
<dbReference type="EMBL" id="ML994674">
    <property type="protein sequence ID" value="KAF2178665.1"/>
    <property type="molecule type" value="Genomic_DNA"/>
</dbReference>
<evidence type="ECO:0000256" key="4">
    <source>
        <dbReference type="ARBA" id="ARBA00023242"/>
    </source>
</evidence>
<keyword evidence="2 5" id="KW-0853">WD repeat</keyword>